<reference evidence="1" key="1">
    <citation type="submission" date="2023-08" db="EMBL/GenBank/DDBJ databases">
        <authorList>
            <person name="Chen Y."/>
            <person name="Shah S."/>
            <person name="Dougan E. K."/>
            <person name="Thang M."/>
            <person name="Chan C."/>
        </authorList>
    </citation>
    <scope>NUCLEOTIDE SEQUENCE</scope>
</reference>
<comment type="caution">
    <text evidence="1">The sequence shown here is derived from an EMBL/GenBank/DDBJ whole genome shotgun (WGS) entry which is preliminary data.</text>
</comment>
<organism evidence="1 2">
    <name type="scientific">Effrenium voratum</name>
    <dbReference type="NCBI Taxonomy" id="2562239"/>
    <lineage>
        <taxon>Eukaryota</taxon>
        <taxon>Sar</taxon>
        <taxon>Alveolata</taxon>
        <taxon>Dinophyceae</taxon>
        <taxon>Suessiales</taxon>
        <taxon>Symbiodiniaceae</taxon>
        <taxon>Effrenium</taxon>
    </lineage>
</organism>
<proteinExistence type="predicted"/>
<sequence length="78" mass="8417">MASEPWFWAEPDVSGAQLQNLPVSGHSQDHWQSKTLEVVADDLVVAAAAVAALRLTGCHSDHGNGLHRSQAECKFHVT</sequence>
<protein>
    <submittedName>
        <fullName evidence="1">Uncharacterized protein</fullName>
    </submittedName>
</protein>
<dbReference type="Proteomes" id="UP001178507">
    <property type="component" value="Unassembled WGS sequence"/>
</dbReference>
<dbReference type="EMBL" id="CAUJNA010000422">
    <property type="protein sequence ID" value="CAJ1376812.1"/>
    <property type="molecule type" value="Genomic_DNA"/>
</dbReference>
<dbReference type="AlphaFoldDB" id="A0AA36HWW5"/>
<accession>A0AA36HWW5</accession>
<gene>
    <name evidence="1" type="ORF">EVOR1521_LOCUS5776</name>
</gene>
<evidence type="ECO:0000313" key="1">
    <source>
        <dbReference type="EMBL" id="CAJ1376812.1"/>
    </source>
</evidence>
<evidence type="ECO:0000313" key="2">
    <source>
        <dbReference type="Proteomes" id="UP001178507"/>
    </source>
</evidence>
<name>A0AA36HWW5_9DINO</name>
<keyword evidence="2" id="KW-1185">Reference proteome</keyword>